<organism evidence="4 5">
    <name type="scientific">Phenylobacterium montanum</name>
    <dbReference type="NCBI Taxonomy" id="2823693"/>
    <lineage>
        <taxon>Bacteria</taxon>
        <taxon>Pseudomonadati</taxon>
        <taxon>Pseudomonadota</taxon>
        <taxon>Alphaproteobacteria</taxon>
        <taxon>Caulobacterales</taxon>
        <taxon>Caulobacteraceae</taxon>
        <taxon>Phenylobacterium</taxon>
    </lineage>
</organism>
<reference evidence="4" key="1">
    <citation type="submission" date="2021-04" db="EMBL/GenBank/DDBJ databases">
        <title>The complete genome sequence of Caulobacter sp. S6.</title>
        <authorList>
            <person name="Tang Y."/>
            <person name="Ouyang W."/>
            <person name="Liu Q."/>
            <person name="Huang B."/>
            <person name="Guo Z."/>
            <person name="Lei P."/>
        </authorList>
    </citation>
    <scope>NUCLEOTIDE SEQUENCE</scope>
    <source>
        <strain evidence="4">S6</strain>
    </source>
</reference>
<evidence type="ECO:0000313" key="4">
    <source>
        <dbReference type="EMBL" id="QUD90816.1"/>
    </source>
</evidence>
<dbReference type="InterPro" id="IPR036291">
    <property type="entry name" value="NAD(P)-bd_dom_sf"/>
</dbReference>
<proteinExistence type="predicted"/>
<dbReference type="Pfam" id="PF08240">
    <property type="entry name" value="ADH_N"/>
    <property type="match status" value="1"/>
</dbReference>
<evidence type="ECO:0000259" key="3">
    <source>
        <dbReference type="SMART" id="SM00829"/>
    </source>
</evidence>
<dbReference type="Proteomes" id="UP000676409">
    <property type="component" value="Chromosome"/>
</dbReference>
<dbReference type="AlphaFoldDB" id="A0A975G549"/>
<dbReference type="Pfam" id="PF13602">
    <property type="entry name" value="ADH_zinc_N_2"/>
    <property type="match status" value="1"/>
</dbReference>
<accession>A0A975G549</accession>
<dbReference type="InterPro" id="IPR011032">
    <property type="entry name" value="GroES-like_sf"/>
</dbReference>
<dbReference type="GO" id="GO:0016651">
    <property type="term" value="F:oxidoreductase activity, acting on NAD(P)H"/>
    <property type="evidence" value="ECO:0007669"/>
    <property type="project" value="TreeGrafter"/>
</dbReference>
<dbReference type="SMART" id="SM00829">
    <property type="entry name" value="PKS_ER"/>
    <property type="match status" value="1"/>
</dbReference>
<evidence type="ECO:0000313" key="5">
    <source>
        <dbReference type="Proteomes" id="UP000676409"/>
    </source>
</evidence>
<dbReference type="PANTHER" id="PTHR48106:SF8">
    <property type="entry name" value="OS02G0805600 PROTEIN"/>
    <property type="match status" value="1"/>
</dbReference>
<dbReference type="InterPro" id="IPR013154">
    <property type="entry name" value="ADH-like_N"/>
</dbReference>
<dbReference type="EMBL" id="CP073078">
    <property type="protein sequence ID" value="QUD90816.1"/>
    <property type="molecule type" value="Genomic_DNA"/>
</dbReference>
<keyword evidence="1" id="KW-0521">NADP</keyword>
<protein>
    <submittedName>
        <fullName evidence="4">NAD(P)H-quinone oxidoreductase</fullName>
    </submittedName>
</protein>
<keyword evidence="5" id="KW-1185">Reference proteome</keyword>
<name>A0A975G549_9CAUL</name>
<dbReference type="CDD" id="cd05276">
    <property type="entry name" value="p53_inducible_oxidoreductase"/>
    <property type="match status" value="1"/>
</dbReference>
<dbReference type="InterPro" id="IPR014189">
    <property type="entry name" value="Quinone_OxRdtase_PIG3"/>
</dbReference>
<evidence type="ECO:0000256" key="1">
    <source>
        <dbReference type="ARBA" id="ARBA00022857"/>
    </source>
</evidence>
<dbReference type="RefSeq" id="WP_211940862.1">
    <property type="nucleotide sequence ID" value="NZ_CP073078.1"/>
</dbReference>
<dbReference type="Gene3D" id="3.40.50.720">
    <property type="entry name" value="NAD(P)-binding Rossmann-like Domain"/>
    <property type="match status" value="1"/>
</dbReference>
<dbReference type="InterPro" id="IPR020843">
    <property type="entry name" value="ER"/>
</dbReference>
<dbReference type="NCBIfam" id="TIGR02824">
    <property type="entry name" value="quinone_pig3"/>
    <property type="match status" value="1"/>
</dbReference>
<dbReference type="KEGG" id="caul:KCG34_16680"/>
<feature type="domain" description="Enoyl reductase (ER)" evidence="3">
    <location>
        <begin position="15"/>
        <end position="325"/>
    </location>
</feature>
<dbReference type="GO" id="GO:0070402">
    <property type="term" value="F:NADPH binding"/>
    <property type="evidence" value="ECO:0007669"/>
    <property type="project" value="TreeGrafter"/>
</dbReference>
<keyword evidence="2" id="KW-0560">Oxidoreductase</keyword>
<dbReference type="SUPFAM" id="SSF50129">
    <property type="entry name" value="GroES-like"/>
    <property type="match status" value="1"/>
</dbReference>
<evidence type="ECO:0000256" key="2">
    <source>
        <dbReference type="ARBA" id="ARBA00023002"/>
    </source>
</evidence>
<sequence length="327" mass="33589">MPEQMVAIEVEGGKGQASALRPARLATPKPGPGQILIRVRAAGVNRPDIVQRLGFYPPPPGAPATLGLEVAGEVAALGEAAPRWAVGDKVTALLGGGGYAEYALVDARHALPLPKGFDFVQAAALPETVFTVYANVFEHGGLKAGETLMVHGATSGIGVAAIQMAKAAGARVIATGRGADKAAAALKLGADHAIDTSKDDFAEAAKALGGVDVVLDMVGGDYLAKDIEALNTGGRIVIIATQAGAKVELNLLAIMQKRLVLTGSTLRPRTADEKARLAAAVEKTVWPWIEAGKLTPVIDARFPLDKAAEAHAHLEAGAHVGKVMLIA</sequence>
<gene>
    <name evidence="4" type="ORF">KCG34_16680</name>
</gene>
<dbReference type="PANTHER" id="PTHR48106">
    <property type="entry name" value="QUINONE OXIDOREDUCTASE PIG3-RELATED"/>
    <property type="match status" value="1"/>
</dbReference>
<dbReference type="SUPFAM" id="SSF51735">
    <property type="entry name" value="NAD(P)-binding Rossmann-fold domains"/>
    <property type="match status" value="1"/>
</dbReference>
<dbReference type="Gene3D" id="3.90.180.10">
    <property type="entry name" value="Medium-chain alcohol dehydrogenases, catalytic domain"/>
    <property type="match status" value="1"/>
</dbReference>